<dbReference type="InterPro" id="IPR036291">
    <property type="entry name" value="NAD(P)-bd_dom_sf"/>
</dbReference>
<dbReference type="PRINTS" id="PR00081">
    <property type="entry name" value="GDHRDH"/>
</dbReference>
<evidence type="ECO:0000256" key="1">
    <source>
        <dbReference type="ARBA" id="ARBA00006484"/>
    </source>
</evidence>
<dbReference type="Pfam" id="PF13561">
    <property type="entry name" value="adh_short_C2"/>
    <property type="match status" value="1"/>
</dbReference>
<dbReference type="RefSeq" id="WP_099512050.1">
    <property type="nucleotide sequence ID" value="NZ_CP016616.1"/>
</dbReference>
<dbReference type="PANTHER" id="PTHR42879">
    <property type="entry name" value="3-OXOACYL-(ACYL-CARRIER-PROTEIN) REDUCTASE"/>
    <property type="match status" value="1"/>
</dbReference>
<name>A0A1B2EM00_9HYPH</name>
<gene>
    <name evidence="2" type="ORF">BB934_24420</name>
</gene>
<dbReference type="OrthoDB" id="286404at2"/>
<reference evidence="2" key="1">
    <citation type="submission" date="2016-07" db="EMBL/GenBank/DDBJ databases">
        <title>Microvirga ossetica sp. nov. a new species of rhizobia isolated from root nodules of the legume species Vicia alpestris Steven originated from North Ossetia region in the Caucasus.</title>
        <authorList>
            <person name="Safronova V.I."/>
            <person name="Kuznetsova I.G."/>
            <person name="Sazanova A.L."/>
            <person name="Belimov A."/>
            <person name="Andronov E."/>
            <person name="Osledkin Y.S."/>
            <person name="Onishchuk O.P."/>
            <person name="Kurchak O.N."/>
            <person name="Shaposhnikov A.I."/>
            <person name="Willems A."/>
            <person name="Tikhonovich I.A."/>
        </authorList>
    </citation>
    <scope>NUCLEOTIDE SEQUENCE [LARGE SCALE GENOMIC DNA]</scope>
    <source>
        <strain evidence="2">V5/3M</strain>
    </source>
</reference>
<dbReference type="PRINTS" id="PR00080">
    <property type="entry name" value="SDRFAMILY"/>
</dbReference>
<accession>A0A1B2EM00</accession>
<organism evidence="2">
    <name type="scientific">Microvirga ossetica</name>
    <dbReference type="NCBI Taxonomy" id="1882682"/>
    <lineage>
        <taxon>Bacteria</taxon>
        <taxon>Pseudomonadati</taxon>
        <taxon>Pseudomonadota</taxon>
        <taxon>Alphaproteobacteria</taxon>
        <taxon>Hyphomicrobiales</taxon>
        <taxon>Methylobacteriaceae</taxon>
        <taxon>Microvirga</taxon>
    </lineage>
</organism>
<evidence type="ECO:0000313" key="2">
    <source>
        <dbReference type="EMBL" id="ANY80981.1"/>
    </source>
</evidence>
<dbReference type="CDD" id="cd05233">
    <property type="entry name" value="SDR_c"/>
    <property type="match status" value="1"/>
</dbReference>
<dbReference type="InterPro" id="IPR002347">
    <property type="entry name" value="SDR_fam"/>
</dbReference>
<dbReference type="KEGG" id="moc:BB934_24420"/>
<dbReference type="AlphaFoldDB" id="A0A1B2EM00"/>
<dbReference type="FunFam" id="3.40.50.720:FF:000084">
    <property type="entry name" value="Short-chain dehydrogenase reductase"/>
    <property type="match status" value="1"/>
</dbReference>
<comment type="similarity">
    <text evidence="1">Belongs to the short-chain dehydrogenases/reductases (SDR) family.</text>
</comment>
<dbReference type="InterPro" id="IPR050259">
    <property type="entry name" value="SDR"/>
</dbReference>
<proteinExistence type="inferred from homology"/>
<sequence>MSGAFSLLGRRALVTGANSGIGRAIALGLARQGADVAVHGHGDRSGLASVRAEIGAIGRAAIDFEADFLDPSAPEALARRVTNAFGPVDILIANAAIEHRTSWQDVTGDHLARHFTANFASLVALCRALVPAMAERGWGRVVATGSVMAARPRAETVAYAAFKSAQLTAIRAIAREVALRGVTMNVISPGAIETERMADRYADASFRRAVAAKIPVGRPGRPEDCVGPAIFLCSDEAAYLTGVDIPVDGGWTIGDAPGTLPGETA</sequence>
<dbReference type="Gene3D" id="3.40.50.720">
    <property type="entry name" value="NAD(P)-binding Rossmann-like Domain"/>
    <property type="match status" value="1"/>
</dbReference>
<dbReference type="SUPFAM" id="SSF51735">
    <property type="entry name" value="NAD(P)-binding Rossmann-fold domains"/>
    <property type="match status" value="1"/>
</dbReference>
<dbReference type="EMBL" id="CP016616">
    <property type="protein sequence ID" value="ANY80981.1"/>
    <property type="molecule type" value="Genomic_DNA"/>
</dbReference>
<protein>
    <submittedName>
        <fullName evidence="2">Short-chain dehydrogenase</fullName>
    </submittedName>
</protein>